<dbReference type="CDD" id="cd01076">
    <property type="entry name" value="NAD_bind_1_Glu_DH"/>
    <property type="match status" value="1"/>
</dbReference>
<name>A0ABT8V7V7_9BACL</name>
<dbReference type="SUPFAM" id="SSF51735">
    <property type="entry name" value="NAD(P)-binding Rossmann-fold domains"/>
    <property type="match status" value="1"/>
</dbReference>
<keyword evidence="3 4" id="KW-0560">Oxidoreductase</keyword>
<dbReference type="PROSITE" id="PS00074">
    <property type="entry name" value="GLFV_DEHYDROGENASE"/>
    <property type="match status" value="1"/>
</dbReference>
<dbReference type="PANTHER" id="PTHR11606">
    <property type="entry name" value="GLUTAMATE DEHYDROGENASE"/>
    <property type="match status" value="1"/>
</dbReference>
<comment type="similarity">
    <text evidence="1 4 5">Belongs to the Glu/Leu/Phe/Val dehydrogenases family.</text>
</comment>
<dbReference type="Pfam" id="PF00208">
    <property type="entry name" value="ELFV_dehydrog"/>
    <property type="match status" value="1"/>
</dbReference>
<dbReference type="RefSeq" id="WP_127485121.1">
    <property type="nucleotide sequence ID" value="NZ_JARLKN010000080.1"/>
</dbReference>
<dbReference type="InterPro" id="IPR033524">
    <property type="entry name" value="Glu/Leu/Phe/Val_DH_AS"/>
</dbReference>
<evidence type="ECO:0000256" key="3">
    <source>
        <dbReference type="ARBA" id="ARBA00023002"/>
    </source>
</evidence>
<dbReference type="InterPro" id="IPR014362">
    <property type="entry name" value="Glu_DH"/>
</dbReference>
<sequence>MTVTTLTAENLNPFKIAQRQIEHAASLLNLPKEAVEILKHPKRVLSVTFPVKMDNGQVRVFEGYRSQHNDAVGPTKGGIRFHPDVTLDEVKALSMWMSFKCGVVGLPYGGGKGGVICDPREMSKGELERVSRGFMEAIADIVGPEKDIPAPDVYTTPQIMGWMMDTFSRLKGFNSPGVITGKPLIIGGSKGRNEATARGCVFTIQEALKDMGKSPEGATVAIQGFGNAGRIAAKLLAELGCRIVAVSDSRGAIYDPQGLDLARVEQLKDQGDLSAYGASSAIQPEKLLELDVDILVPAALENVITSANAAQIKARIVAEAANGPTTPEADEILFGNGVKVIPDILANAGGVTVSYFEWVQNLMNYYWSEEEVNLKLKTAMTEAYRAVQDLATQYKTDLRTAAYMISMERISKAMEARGWV</sequence>
<proteinExistence type="inferred from homology"/>
<feature type="domain" description="Glutamate/phenylalanine/leucine/valine/L-tryptophan dehydrogenase C-terminal" evidence="6">
    <location>
        <begin position="189"/>
        <end position="418"/>
    </location>
</feature>
<dbReference type="GO" id="GO:0016491">
    <property type="term" value="F:oxidoreductase activity"/>
    <property type="evidence" value="ECO:0007669"/>
    <property type="project" value="UniProtKB-KW"/>
</dbReference>
<organism evidence="7 8">
    <name type="scientific">Paenibacillus ehimensis</name>
    <dbReference type="NCBI Taxonomy" id="79264"/>
    <lineage>
        <taxon>Bacteria</taxon>
        <taxon>Bacillati</taxon>
        <taxon>Bacillota</taxon>
        <taxon>Bacilli</taxon>
        <taxon>Bacillales</taxon>
        <taxon>Paenibacillaceae</taxon>
        <taxon>Paenibacillus</taxon>
    </lineage>
</organism>
<evidence type="ECO:0000256" key="1">
    <source>
        <dbReference type="ARBA" id="ARBA00006382"/>
    </source>
</evidence>
<accession>A0ABT8V7V7</accession>
<dbReference type="InterPro" id="IPR006097">
    <property type="entry name" value="Glu/Leu/Phe/Val/Trp_DH_dimer"/>
</dbReference>
<comment type="caution">
    <text evidence="7">The sequence shown here is derived from an EMBL/GenBank/DDBJ whole genome shotgun (WGS) entry which is preliminary data.</text>
</comment>
<dbReference type="Proteomes" id="UP001168883">
    <property type="component" value="Unassembled WGS sequence"/>
</dbReference>
<gene>
    <name evidence="7" type="ORF">Q3C12_11020</name>
</gene>
<dbReference type="SMART" id="SM00839">
    <property type="entry name" value="ELFV_dehydrog"/>
    <property type="match status" value="1"/>
</dbReference>
<evidence type="ECO:0000256" key="2">
    <source>
        <dbReference type="ARBA" id="ARBA00012896"/>
    </source>
</evidence>
<dbReference type="EMBL" id="JAUMKJ010000011">
    <property type="protein sequence ID" value="MDO3677532.1"/>
    <property type="molecule type" value="Genomic_DNA"/>
</dbReference>
<dbReference type="Pfam" id="PF02812">
    <property type="entry name" value="ELFV_dehydrog_N"/>
    <property type="match status" value="1"/>
</dbReference>
<dbReference type="PANTHER" id="PTHR11606:SF13">
    <property type="entry name" value="GLUTAMATE DEHYDROGENASE 1, MITOCHONDRIAL"/>
    <property type="match status" value="1"/>
</dbReference>
<dbReference type="InterPro" id="IPR046346">
    <property type="entry name" value="Aminoacid_DH-like_N_sf"/>
</dbReference>
<reference evidence="7" key="1">
    <citation type="submission" date="2023-07" db="EMBL/GenBank/DDBJ databases">
        <authorList>
            <person name="Aktuganov G."/>
            <person name="Boyko T."/>
            <person name="Delegan Y."/>
            <person name="Galimzianova N."/>
            <person name="Gilvanova E."/>
            <person name="Korobov V."/>
            <person name="Kuzmina L."/>
            <person name="Melentiev A."/>
            <person name="Milman P."/>
            <person name="Ryabova A."/>
            <person name="Stupak E."/>
            <person name="Yasakov T."/>
            <person name="Zharikova N."/>
            <person name="Zhurenko E."/>
        </authorList>
    </citation>
    <scope>NUCLEOTIDE SEQUENCE</scope>
    <source>
        <strain evidence="7">IB-739</strain>
    </source>
</reference>
<dbReference type="SUPFAM" id="SSF53223">
    <property type="entry name" value="Aminoacid dehydrogenase-like, N-terminal domain"/>
    <property type="match status" value="1"/>
</dbReference>
<dbReference type="Gene3D" id="3.40.50.10860">
    <property type="entry name" value="Leucine Dehydrogenase, chain A, domain 1"/>
    <property type="match status" value="1"/>
</dbReference>
<dbReference type="InterPro" id="IPR006096">
    <property type="entry name" value="Glu/Leu/Phe/Val/Trp_DH_C"/>
</dbReference>
<dbReference type="InterPro" id="IPR006095">
    <property type="entry name" value="Glu/Leu/Phe/Val/Trp_DH"/>
</dbReference>
<dbReference type="Gene3D" id="3.40.50.720">
    <property type="entry name" value="NAD(P)-binding Rossmann-like Domain"/>
    <property type="match status" value="1"/>
</dbReference>
<evidence type="ECO:0000313" key="7">
    <source>
        <dbReference type="EMBL" id="MDO3677532.1"/>
    </source>
</evidence>
<keyword evidence="8" id="KW-1185">Reference proteome</keyword>
<protein>
    <recommendedName>
        <fullName evidence="2 4">Glutamate dehydrogenase</fullName>
    </recommendedName>
</protein>
<evidence type="ECO:0000313" key="8">
    <source>
        <dbReference type="Proteomes" id="UP001168883"/>
    </source>
</evidence>
<dbReference type="InterPro" id="IPR033922">
    <property type="entry name" value="NAD_bind_Glu_DH"/>
</dbReference>
<evidence type="ECO:0000259" key="6">
    <source>
        <dbReference type="SMART" id="SM00839"/>
    </source>
</evidence>
<dbReference type="PIRSF" id="PIRSF000185">
    <property type="entry name" value="Glu_DH"/>
    <property type="match status" value="1"/>
</dbReference>
<evidence type="ECO:0000256" key="4">
    <source>
        <dbReference type="PIRNR" id="PIRNR000185"/>
    </source>
</evidence>
<dbReference type="PRINTS" id="PR00082">
    <property type="entry name" value="GLFDHDRGNASE"/>
</dbReference>
<dbReference type="InterPro" id="IPR036291">
    <property type="entry name" value="NAD(P)-bd_dom_sf"/>
</dbReference>
<evidence type="ECO:0000256" key="5">
    <source>
        <dbReference type="RuleBase" id="RU004417"/>
    </source>
</evidence>